<proteinExistence type="predicted"/>
<dbReference type="EMBL" id="LR796835">
    <property type="protein sequence ID" value="CAB4168977.1"/>
    <property type="molecule type" value="Genomic_DNA"/>
</dbReference>
<name>A0A6J5PCQ8_9CAUD</name>
<keyword evidence="1" id="KW-0175">Coiled coil</keyword>
<evidence type="ECO:0000256" key="1">
    <source>
        <dbReference type="SAM" id="Coils"/>
    </source>
</evidence>
<feature type="coiled-coil region" evidence="1">
    <location>
        <begin position="242"/>
        <end position="278"/>
    </location>
</feature>
<reference evidence="2" key="1">
    <citation type="submission" date="2020-04" db="EMBL/GenBank/DDBJ databases">
        <authorList>
            <person name="Chiriac C."/>
            <person name="Salcher M."/>
            <person name="Ghai R."/>
            <person name="Kavagutti S V."/>
        </authorList>
    </citation>
    <scope>NUCLEOTIDE SEQUENCE</scope>
</reference>
<accession>A0A6J5PCQ8</accession>
<protein>
    <submittedName>
        <fullName evidence="2">Uncharacterized protein</fullName>
    </submittedName>
</protein>
<sequence>MGQPFNYILNTPDPTEAVRSGINTAVGLQGVIDQRNAAEQQALAAQAERENRMRLQAELATVAKNPTTDSIVQLMIKNPSLSKQFDEPLKNISEKEKQAKISQALPIYAASLSGNTEEMQRLLAEQATAYENSGMTQDAKYLTDLAKIAETNPKNAALGIGSFLANAMGSDKFMDTFKGLGGERRAEELQPANVTEAQAKANKAAVDSKYAESNAVIDLQKKGWDITKIQQDISIAKENNRIAALNAATQREANAIKKQENELKLQEMMQKRDDAIREKVATVETARLDMDNFLNTADRILKTPMNVVGSAAGPISSRMPTTTQDTADFEELINTLGSQSFMSQISKMKGTGALSEKEGEKLQASLQSVSLRQSPERLIENIKEAQRLILKARGNLVKRYGVPEGIPDTPNAEASASEIEALLKKYGGQ</sequence>
<evidence type="ECO:0000313" key="2">
    <source>
        <dbReference type="EMBL" id="CAB4168977.1"/>
    </source>
</evidence>
<organism evidence="2">
    <name type="scientific">uncultured Caudovirales phage</name>
    <dbReference type="NCBI Taxonomy" id="2100421"/>
    <lineage>
        <taxon>Viruses</taxon>
        <taxon>Duplodnaviria</taxon>
        <taxon>Heunggongvirae</taxon>
        <taxon>Uroviricota</taxon>
        <taxon>Caudoviricetes</taxon>
        <taxon>Peduoviridae</taxon>
        <taxon>Maltschvirus</taxon>
        <taxon>Maltschvirus maltsch</taxon>
    </lineage>
</organism>
<gene>
    <name evidence="2" type="ORF">UFOVP581_28</name>
</gene>
<feature type="coiled-coil region" evidence="1">
    <location>
        <begin position="28"/>
        <end position="65"/>
    </location>
</feature>